<dbReference type="AlphaFoldDB" id="A0A9D9EII2"/>
<evidence type="ECO:0000313" key="2">
    <source>
        <dbReference type="EMBL" id="MBO8447236.1"/>
    </source>
</evidence>
<protein>
    <submittedName>
        <fullName evidence="2">Uncharacterized protein</fullName>
    </submittedName>
</protein>
<gene>
    <name evidence="2" type="ORF">IAC32_05785</name>
</gene>
<accession>A0A9D9EII2</accession>
<evidence type="ECO:0000256" key="1">
    <source>
        <dbReference type="SAM" id="SignalP"/>
    </source>
</evidence>
<reference evidence="2" key="2">
    <citation type="journal article" date="2021" name="PeerJ">
        <title>Extensive microbial diversity within the chicken gut microbiome revealed by metagenomics and culture.</title>
        <authorList>
            <person name="Gilroy R."/>
            <person name="Ravi A."/>
            <person name="Getino M."/>
            <person name="Pursley I."/>
            <person name="Horton D.L."/>
            <person name="Alikhan N.F."/>
            <person name="Baker D."/>
            <person name="Gharbi K."/>
            <person name="Hall N."/>
            <person name="Watson M."/>
            <person name="Adriaenssens E.M."/>
            <person name="Foster-Nyarko E."/>
            <person name="Jarju S."/>
            <person name="Secka A."/>
            <person name="Antonio M."/>
            <person name="Oren A."/>
            <person name="Chaudhuri R.R."/>
            <person name="La Ragione R."/>
            <person name="Hildebrand F."/>
            <person name="Pallen M.J."/>
        </authorList>
    </citation>
    <scope>NUCLEOTIDE SEQUENCE</scope>
    <source>
        <strain evidence="2">D3-1215</strain>
    </source>
</reference>
<dbReference type="EMBL" id="JADIMR010000088">
    <property type="protein sequence ID" value="MBO8447236.1"/>
    <property type="molecule type" value="Genomic_DNA"/>
</dbReference>
<feature type="signal peptide" evidence="1">
    <location>
        <begin position="1"/>
        <end position="20"/>
    </location>
</feature>
<comment type="caution">
    <text evidence="2">The sequence shown here is derived from an EMBL/GenBank/DDBJ whole genome shotgun (WGS) entry which is preliminary data.</text>
</comment>
<keyword evidence="1" id="KW-0732">Signal</keyword>
<proteinExistence type="predicted"/>
<evidence type="ECO:0000313" key="3">
    <source>
        <dbReference type="Proteomes" id="UP000823637"/>
    </source>
</evidence>
<feature type="chain" id="PRO_5038846935" evidence="1">
    <location>
        <begin position="21"/>
        <end position="344"/>
    </location>
</feature>
<name>A0A9D9EII2_9BACT</name>
<organism evidence="2 3">
    <name type="scientific">Candidatus Enterocola intestinipullorum</name>
    <dbReference type="NCBI Taxonomy" id="2840783"/>
    <lineage>
        <taxon>Bacteria</taxon>
        <taxon>Pseudomonadati</taxon>
        <taxon>Bacteroidota</taxon>
        <taxon>Bacteroidia</taxon>
        <taxon>Bacteroidales</taxon>
        <taxon>Candidatus Enterocola</taxon>
    </lineage>
</organism>
<sequence length="344" mass="37266">MKKKFFFLSAACLAAGVAFAQETGTQIADGYSVEWEKPLYLSEDQAVTMKFSIEPALDEGSKVYLLFGTVEEDSNGNGVYRYAQYLAEKESPEVARPDEAALTIASGTEIKSAMYTAMAQNIGLDLSFTNEYTYKLRIEIPETSAGGNGEAEVTTYSYVELSNPEWTYVPVFAVNADIKATLNNDGKIELITQGEILDPALNNYTAMITMFAKCVFEVKCGEDSEFTEIAQGSIDAATLSASATVDNPEEGDCVFRAVWSIPAFNNVILATTGEVPVSGISTSVKDVTETPDRVYSRNGRIYSSFGNEITIYDMLGVDVTAQNGSLKGNYAVVADGTRVIVNVQ</sequence>
<reference evidence="2" key="1">
    <citation type="submission" date="2020-10" db="EMBL/GenBank/DDBJ databases">
        <authorList>
            <person name="Gilroy R."/>
        </authorList>
    </citation>
    <scope>NUCLEOTIDE SEQUENCE</scope>
    <source>
        <strain evidence="2">D3-1215</strain>
    </source>
</reference>
<dbReference type="Proteomes" id="UP000823637">
    <property type="component" value="Unassembled WGS sequence"/>
</dbReference>